<comment type="caution">
    <text evidence="1">The sequence shown here is derived from an EMBL/GenBank/DDBJ whole genome shotgun (WGS) entry which is preliminary data.</text>
</comment>
<accession>A0A081NZ21</accession>
<sequence length="100" mass="11083">MKIALHNELPGEAQFQQLIDSVSERTGERRPLAYEALCDGGPVIAAYDQGVLVGLGRLVSDDIGQQAFECKIRPGYERREIEAYMRKLLAVSPVPSHCHC</sequence>
<dbReference type="eggNOG" id="ENOG50306IB">
    <property type="taxonomic scope" value="Bacteria"/>
</dbReference>
<evidence type="ECO:0000313" key="1">
    <source>
        <dbReference type="EMBL" id="KEQ23694.1"/>
    </source>
</evidence>
<dbReference type="OrthoDB" id="2617175at2"/>
<reference evidence="1 2" key="1">
    <citation type="submission" date="2014-06" db="EMBL/GenBank/DDBJ databases">
        <title>Draft genome sequence of Paenibacillus sp. MSt1.</title>
        <authorList>
            <person name="Aw Y.K."/>
            <person name="Ong K.S."/>
            <person name="Gan H.M."/>
            <person name="Lee S.M."/>
        </authorList>
    </citation>
    <scope>NUCLEOTIDE SEQUENCE [LARGE SCALE GENOMIC DNA]</scope>
    <source>
        <strain evidence="1 2">MSt1</strain>
    </source>
</reference>
<evidence type="ECO:0008006" key="3">
    <source>
        <dbReference type="Google" id="ProtNLM"/>
    </source>
</evidence>
<proteinExistence type="predicted"/>
<organism evidence="1 2">
    <name type="scientific">Paenibacillus tyrfis</name>
    <dbReference type="NCBI Taxonomy" id="1501230"/>
    <lineage>
        <taxon>Bacteria</taxon>
        <taxon>Bacillati</taxon>
        <taxon>Bacillota</taxon>
        <taxon>Bacilli</taxon>
        <taxon>Bacillales</taxon>
        <taxon>Paenibacillaceae</taxon>
        <taxon>Paenibacillus</taxon>
    </lineage>
</organism>
<dbReference type="Proteomes" id="UP000028123">
    <property type="component" value="Unassembled WGS sequence"/>
</dbReference>
<dbReference type="RefSeq" id="WP_036687604.1">
    <property type="nucleotide sequence ID" value="NZ_FYEP01000023.1"/>
</dbReference>
<dbReference type="AlphaFoldDB" id="A0A081NZ21"/>
<name>A0A081NZ21_9BACL</name>
<gene>
    <name evidence="1" type="ORF">ET33_14550</name>
</gene>
<dbReference type="EMBL" id="JNVM01000020">
    <property type="protein sequence ID" value="KEQ23694.1"/>
    <property type="molecule type" value="Genomic_DNA"/>
</dbReference>
<keyword evidence="2" id="KW-1185">Reference proteome</keyword>
<evidence type="ECO:0000313" key="2">
    <source>
        <dbReference type="Proteomes" id="UP000028123"/>
    </source>
</evidence>
<protein>
    <recommendedName>
        <fullName evidence="3">N-acetyltransferase domain-containing protein</fullName>
    </recommendedName>
</protein>